<reference evidence="2 3" key="1">
    <citation type="submission" date="2017-02" db="EMBL/GenBank/DDBJ databases">
        <title>Comparative genomic analysis of Brazilian Leptospira kirschneri strains of different serogroups.</title>
        <authorList>
            <person name="Moreno L.Z."/>
            <person name="Miraglia F."/>
            <person name="Kremer F.S."/>
            <person name="Eslabao M.R."/>
            <person name="Lilenbaum W."/>
            <person name="Dellagostin O.A."/>
            <person name="Moreno A.M."/>
        </authorList>
    </citation>
    <scope>NUCLEOTIDE SEQUENCE [LARGE SCALE GENOMIC DNA]</scope>
    <source>
        <strain evidence="2 3">M110/06</strain>
    </source>
</reference>
<dbReference type="SUPFAM" id="SSF51735">
    <property type="entry name" value="NAD(P)-binding Rossmann-fold domains"/>
    <property type="match status" value="1"/>
</dbReference>
<dbReference type="InterPro" id="IPR036291">
    <property type="entry name" value="NAD(P)-bd_dom_sf"/>
</dbReference>
<dbReference type="AlphaFoldDB" id="A0A1T1DMG6"/>
<comment type="caution">
    <text evidence="2">The sequence shown here is derived from an EMBL/GenBank/DDBJ whole genome shotgun (WGS) entry which is preliminary data.</text>
</comment>
<organism evidence="2 3">
    <name type="scientific">Leptospira kirschneri serovar Pomona</name>
    <dbReference type="NCBI Taxonomy" id="561005"/>
    <lineage>
        <taxon>Bacteria</taxon>
        <taxon>Pseudomonadati</taxon>
        <taxon>Spirochaetota</taxon>
        <taxon>Spirochaetia</taxon>
        <taxon>Leptospirales</taxon>
        <taxon>Leptospiraceae</taxon>
        <taxon>Leptospira</taxon>
    </lineage>
</organism>
<dbReference type="PANTHER" id="PTHR43550:SF3">
    <property type="entry name" value="3-KETODIHYDROSPHINGOSINE REDUCTASE"/>
    <property type="match status" value="1"/>
</dbReference>
<accession>A0A1T1DMG6</accession>
<evidence type="ECO:0000256" key="1">
    <source>
        <dbReference type="RuleBase" id="RU000363"/>
    </source>
</evidence>
<sequence length="289" mass="32354">MKSNHLRFEGRNVFIVGGSAGIGKGLALEFAKQGANVVVAARNKKALETTVAELKTIGFKNAIFDFVVADVSDVLQIQRASKKVLKTLKDLDLLICNSGYAKVGKVEDLSESDFRTLMDVNFFGHVNLVRAFHGHFLKQGFGDIVFVSSMLATFSIYGYGAYSASKFAIIGFAQSLRQEMMFHGVRVKVFLPPTTDTPGLEKENLDKPDLVKEMEMGSAINSVHSVGKVVDSFMNWFPKKKFLGYATWDSWLQYFLTRHFPEWTLRIADGELRAAQKRLEQKIITNTHL</sequence>
<dbReference type="PRINTS" id="PR00080">
    <property type="entry name" value="SDRFAMILY"/>
</dbReference>
<evidence type="ECO:0000313" key="2">
    <source>
        <dbReference type="EMBL" id="OOV41783.1"/>
    </source>
</evidence>
<dbReference type="Pfam" id="PF00106">
    <property type="entry name" value="adh_short"/>
    <property type="match status" value="1"/>
</dbReference>
<dbReference type="Proteomes" id="UP000191008">
    <property type="component" value="Unassembled WGS sequence"/>
</dbReference>
<dbReference type="RefSeq" id="WP_004782255.1">
    <property type="nucleotide sequence ID" value="NZ_MVIT01000068.1"/>
</dbReference>
<dbReference type="PROSITE" id="PS00061">
    <property type="entry name" value="ADH_SHORT"/>
    <property type="match status" value="1"/>
</dbReference>
<protein>
    <submittedName>
        <fullName evidence="2">SDR family oxidoreductase</fullName>
    </submittedName>
</protein>
<dbReference type="PANTHER" id="PTHR43550">
    <property type="entry name" value="3-KETODIHYDROSPHINGOSINE REDUCTASE"/>
    <property type="match status" value="1"/>
</dbReference>
<dbReference type="InterPro" id="IPR020904">
    <property type="entry name" value="Sc_DH/Rdtase_CS"/>
</dbReference>
<dbReference type="PRINTS" id="PR00081">
    <property type="entry name" value="GDHRDH"/>
</dbReference>
<evidence type="ECO:0000313" key="3">
    <source>
        <dbReference type="Proteomes" id="UP000191008"/>
    </source>
</evidence>
<dbReference type="InterPro" id="IPR002347">
    <property type="entry name" value="SDR_fam"/>
</dbReference>
<dbReference type="Gene3D" id="3.40.50.720">
    <property type="entry name" value="NAD(P)-binding Rossmann-like Domain"/>
    <property type="match status" value="1"/>
</dbReference>
<dbReference type="EMBL" id="MVIT01000068">
    <property type="protein sequence ID" value="OOV41783.1"/>
    <property type="molecule type" value="Genomic_DNA"/>
</dbReference>
<comment type="similarity">
    <text evidence="1">Belongs to the short-chain dehydrogenases/reductases (SDR) family.</text>
</comment>
<gene>
    <name evidence="2" type="ORF">B1J93_11875</name>
</gene>
<proteinExistence type="inferred from homology"/>
<name>A0A1T1DMG6_9LEPT</name>